<keyword evidence="2" id="KW-1185">Reference proteome</keyword>
<protein>
    <submittedName>
        <fullName evidence="1">Uncharacterized protein</fullName>
    </submittedName>
</protein>
<evidence type="ECO:0000313" key="2">
    <source>
        <dbReference type="Proteomes" id="UP000054078"/>
    </source>
</evidence>
<sequence length="185" mass="20685">MAENDARDGETWYQFGFPEPEREEYLALQAERPTEVGPADRRTLLEGFDFLVLVSHSFFCIGERPVIVIWRRNVAVDVIVRSADCTVDQRRTLKGAAAEKLLSAVLTTHADTWTEPFEPKELVLDGYSWDMTVCAVSRYFDCCGDNAAPREMAELLRAVADAGLPLAWDGEEVAFAHGNGKGDRE</sequence>
<dbReference type="RefSeq" id="WP_059053679.1">
    <property type="nucleotide sequence ID" value="NZ_LOJF01000001.1"/>
</dbReference>
<dbReference type="EMBL" id="LOJF01000001">
    <property type="protein sequence ID" value="KUH59408.1"/>
    <property type="molecule type" value="Genomic_DNA"/>
</dbReference>
<evidence type="ECO:0000313" key="1">
    <source>
        <dbReference type="EMBL" id="KUH59408.1"/>
    </source>
</evidence>
<accession>A0A100YXB7</accession>
<dbReference type="STRING" id="1299998.AUL39_03575"/>
<reference evidence="1 2" key="1">
    <citation type="submission" date="2015-12" db="EMBL/GenBank/DDBJ databases">
        <title>Draft Genome Sequence of Olsenella scatoligenes SK9K4T; a Producer of 3-Methylindole- (skatole) and 4-Methylphenol- (p-cresol) Isolated from Pig Feces.</title>
        <authorList>
            <person name="Li X."/>
            <person name="Borg B."/>
            <person name="Canibe N."/>
        </authorList>
    </citation>
    <scope>NUCLEOTIDE SEQUENCE [LARGE SCALE GENOMIC DNA]</scope>
    <source>
        <strain evidence="1 2">SK9K4</strain>
    </source>
</reference>
<gene>
    <name evidence="1" type="ORF">AUL39_03575</name>
</gene>
<organism evidence="1 2">
    <name type="scientific">Tractidigestivibacter scatoligenes</name>
    <name type="common">Olsenella scatoligenes</name>
    <dbReference type="NCBI Taxonomy" id="1299998"/>
    <lineage>
        <taxon>Bacteria</taxon>
        <taxon>Bacillati</taxon>
        <taxon>Actinomycetota</taxon>
        <taxon>Coriobacteriia</taxon>
        <taxon>Coriobacteriales</taxon>
        <taxon>Atopobiaceae</taxon>
        <taxon>Tractidigestivibacter</taxon>
    </lineage>
</organism>
<dbReference type="OrthoDB" id="9959104at2"/>
<dbReference type="AlphaFoldDB" id="A0A100YXB7"/>
<name>A0A100YXB7_TRASO</name>
<comment type="caution">
    <text evidence="1">The sequence shown here is derived from an EMBL/GenBank/DDBJ whole genome shotgun (WGS) entry which is preliminary data.</text>
</comment>
<dbReference type="Proteomes" id="UP000054078">
    <property type="component" value="Unassembled WGS sequence"/>
</dbReference>
<proteinExistence type="predicted"/>